<evidence type="ECO:0000256" key="1">
    <source>
        <dbReference type="ARBA" id="ARBA00022485"/>
    </source>
</evidence>
<dbReference type="GO" id="GO:0070041">
    <property type="term" value="F:rRNA (uridine-C5-)-methyltransferase activity"/>
    <property type="evidence" value="ECO:0007669"/>
    <property type="project" value="TreeGrafter"/>
</dbReference>
<evidence type="ECO:0008006" key="6">
    <source>
        <dbReference type="Google" id="ProtNLM"/>
    </source>
</evidence>
<dbReference type="EMBL" id="UINC01001600">
    <property type="protein sequence ID" value="SUZ84650.1"/>
    <property type="molecule type" value="Genomic_DNA"/>
</dbReference>
<dbReference type="InterPro" id="IPR030391">
    <property type="entry name" value="MeTrfase_TrmA_CS"/>
</dbReference>
<dbReference type="CDD" id="cd02440">
    <property type="entry name" value="AdoMet_MTases"/>
    <property type="match status" value="1"/>
</dbReference>
<evidence type="ECO:0000256" key="2">
    <source>
        <dbReference type="ARBA" id="ARBA00022603"/>
    </source>
</evidence>
<dbReference type="PROSITE" id="PS01231">
    <property type="entry name" value="TRMA_2"/>
    <property type="match status" value="1"/>
</dbReference>
<dbReference type="PANTHER" id="PTHR11061">
    <property type="entry name" value="RNA M5U METHYLTRANSFERASE"/>
    <property type="match status" value="1"/>
</dbReference>
<evidence type="ECO:0000256" key="3">
    <source>
        <dbReference type="ARBA" id="ARBA00022679"/>
    </source>
</evidence>
<dbReference type="PANTHER" id="PTHR11061:SF49">
    <property type="entry name" value="23S RRNA (URACIL(1939)-C(5))-METHYLTRANSFERASE RLMD"/>
    <property type="match status" value="1"/>
</dbReference>
<proteinExistence type="predicted"/>
<dbReference type="SUPFAM" id="SSF53335">
    <property type="entry name" value="S-adenosyl-L-methionine-dependent methyltransferases"/>
    <property type="match status" value="1"/>
</dbReference>
<reference evidence="5" key="1">
    <citation type="submission" date="2018-05" db="EMBL/GenBank/DDBJ databases">
        <authorList>
            <person name="Lanie J.A."/>
            <person name="Ng W.-L."/>
            <person name="Kazmierczak K.M."/>
            <person name="Andrzejewski T.M."/>
            <person name="Davidsen T.M."/>
            <person name="Wayne K.J."/>
            <person name="Tettelin H."/>
            <person name="Glass J.I."/>
            <person name="Rusch D."/>
            <person name="Podicherti R."/>
            <person name="Tsui H.-C.T."/>
            <person name="Winkler M.E."/>
        </authorList>
    </citation>
    <scope>NUCLEOTIDE SEQUENCE</scope>
</reference>
<evidence type="ECO:0000313" key="5">
    <source>
        <dbReference type="EMBL" id="SUZ84650.1"/>
    </source>
</evidence>
<dbReference type="GO" id="GO:0070475">
    <property type="term" value="P:rRNA base methylation"/>
    <property type="evidence" value="ECO:0007669"/>
    <property type="project" value="TreeGrafter"/>
</dbReference>
<feature type="non-terminal residue" evidence="5">
    <location>
        <position position="1"/>
    </location>
</feature>
<accession>A0A381QZN4</accession>
<dbReference type="PROSITE" id="PS51687">
    <property type="entry name" value="SAM_MT_RNA_M5U"/>
    <property type="match status" value="1"/>
</dbReference>
<dbReference type="PROSITE" id="PS01230">
    <property type="entry name" value="TRMA_1"/>
    <property type="match status" value="1"/>
</dbReference>
<evidence type="ECO:0000256" key="4">
    <source>
        <dbReference type="ARBA" id="ARBA00022691"/>
    </source>
</evidence>
<dbReference type="AlphaFoldDB" id="A0A381QZN4"/>
<keyword evidence="1" id="KW-0411">Iron-sulfur</keyword>
<keyword evidence="3" id="KW-0808">Transferase</keyword>
<keyword evidence="1" id="KW-0408">Iron</keyword>
<dbReference type="Gene3D" id="2.40.50.140">
    <property type="entry name" value="Nucleic acid-binding proteins"/>
    <property type="match status" value="1"/>
</dbReference>
<keyword evidence="1" id="KW-0479">Metal-binding</keyword>
<dbReference type="Pfam" id="PF05958">
    <property type="entry name" value="tRNA_U5-meth_tr"/>
    <property type="match status" value="1"/>
</dbReference>
<keyword evidence="1" id="KW-0004">4Fe-4S</keyword>
<keyword evidence="2" id="KW-0489">Methyltransferase</keyword>
<dbReference type="Gene3D" id="2.40.50.1070">
    <property type="match status" value="1"/>
</dbReference>
<organism evidence="5">
    <name type="scientific">marine metagenome</name>
    <dbReference type="NCBI Taxonomy" id="408172"/>
    <lineage>
        <taxon>unclassified sequences</taxon>
        <taxon>metagenomes</taxon>
        <taxon>ecological metagenomes</taxon>
    </lineage>
</organism>
<dbReference type="InterPro" id="IPR010280">
    <property type="entry name" value="U5_MeTrfase_fam"/>
</dbReference>
<dbReference type="InterPro" id="IPR012340">
    <property type="entry name" value="NA-bd_OB-fold"/>
</dbReference>
<dbReference type="Gene3D" id="3.40.50.150">
    <property type="entry name" value="Vaccinia Virus protein VP39"/>
    <property type="match status" value="1"/>
</dbReference>
<sequence length="427" mass="47800">VLGQTEDGYGFGTAVGRQCVVKGALPGEVVCARVLGKRKGQILAITETVQNAVDDRTEPFCAVFPRCGGCNNQQWEYREQLKFKERWVRRELSRHQLRCESFLPTQHGSTTRYRRRARLGVRWIDKVGEVYVGFRETFGSYVVDMNRCPALVPGLAELIGPLRDLITRMSTPKRIPQVEVVAGDKARALVLRHLDPLTVSDLNLLSAFSNSYDVWVYGQSGGYETVTRHFPPGDPDAKLTYELANDSVSIEFGPTDFIQVNSEINHLLIGAVLKELDLGREDRVIDLFCGIGNFSLPAARTAKSVLGLEISSTAVEQARRNAERNDLSRTAKFLASDLYRPIDNELTKTDYKMLLDPPRSGAGPEFTRFAHRANRVVYVSCNPTTFADDAAVLDRIGFQLERVQVFDMFPHTNHVEIVGSFGRLELS</sequence>
<protein>
    <recommendedName>
        <fullName evidence="6">TRAM domain-containing protein</fullName>
    </recommendedName>
</protein>
<dbReference type="InterPro" id="IPR029063">
    <property type="entry name" value="SAM-dependent_MTases_sf"/>
</dbReference>
<dbReference type="InterPro" id="IPR030390">
    <property type="entry name" value="MeTrfase_TrmA_AS"/>
</dbReference>
<name>A0A381QZN4_9ZZZZ</name>
<gene>
    <name evidence="5" type="ORF">METZ01_LOCUS37504</name>
</gene>
<keyword evidence="4" id="KW-0949">S-adenosyl-L-methionine</keyword>